<dbReference type="InterPro" id="IPR001296">
    <property type="entry name" value="Glyco_trans_1"/>
</dbReference>
<dbReference type="PANTHER" id="PTHR12526:SF630">
    <property type="entry name" value="GLYCOSYLTRANSFERASE"/>
    <property type="match status" value="1"/>
</dbReference>
<dbReference type="Pfam" id="PF13477">
    <property type="entry name" value="Glyco_trans_4_2"/>
    <property type="match status" value="1"/>
</dbReference>
<evidence type="ECO:0000259" key="1">
    <source>
        <dbReference type="Pfam" id="PF00534"/>
    </source>
</evidence>
<feature type="domain" description="Glycosyl transferase family 1" evidence="1">
    <location>
        <begin position="189"/>
        <end position="337"/>
    </location>
</feature>
<name>A0A644WQY5_9ZZZZ</name>
<sequence length="380" mass="42596">MDNGDKAKIYLLVNHPVTLLYFRKELISALINTNYVIGILTPFDEHFLDIGLLGVKVFETPMNRRGTNPIQDFSTFFKYLNILRKEKPDIVLSYTIKPNVYGGLACRVLGVPQIANVTGLGDSVENPGLLQKLVKFLLKIAFRKTHLVFFQNKSNKDYYEQQSLMRSEQTQLLPGSGVNLKKHSYIKYPQDDNTIRLAFVGRIIKDKGIAELLEAVAYVHANHPSVTCDILGPFEDDSFRYLIETYVSAGAGQYLGVSSDVHALLTTYHAVVLPSYHEGMSNVLLEAAATGRPVLTTRVPGCQEAFDEGISGFGFEPRSVDSLVEAIERFIALPHDQKATMGLAGSKKMEREFDRQIVVDAYMKEIENILAEKKNKVDKK</sequence>
<dbReference type="EC" id="2.4.1.290" evidence="3"/>
<organism evidence="3">
    <name type="scientific">bioreactor metagenome</name>
    <dbReference type="NCBI Taxonomy" id="1076179"/>
    <lineage>
        <taxon>unclassified sequences</taxon>
        <taxon>metagenomes</taxon>
        <taxon>ecological metagenomes</taxon>
    </lineage>
</organism>
<proteinExistence type="predicted"/>
<dbReference type="CDD" id="cd03808">
    <property type="entry name" value="GT4_CapM-like"/>
    <property type="match status" value="1"/>
</dbReference>
<evidence type="ECO:0000313" key="3">
    <source>
        <dbReference type="EMBL" id="MPM05878.1"/>
    </source>
</evidence>
<gene>
    <name evidence="3" type="primary">pglA_3</name>
    <name evidence="3" type="ORF">SDC9_52173</name>
</gene>
<dbReference type="AlphaFoldDB" id="A0A644WQY5"/>
<dbReference type="EMBL" id="VSSQ01001173">
    <property type="protein sequence ID" value="MPM05878.1"/>
    <property type="molecule type" value="Genomic_DNA"/>
</dbReference>
<keyword evidence="3" id="KW-0328">Glycosyltransferase</keyword>
<keyword evidence="3" id="KW-0808">Transferase</keyword>
<dbReference type="GO" id="GO:0102335">
    <property type="term" value="F:N,N'-diacetylbacillosaminyl-diphospho-undecaprenol alpha-1,3-N-acetylgalactosaminyltransferase activity"/>
    <property type="evidence" value="ECO:0007669"/>
    <property type="project" value="UniProtKB-EC"/>
</dbReference>
<dbReference type="InterPro" id="IPR028098">
    <property type="entry name" value="Glyco_trans_4-like_N"/>
</dbReference>
<dbReference type="PANTHER" id="PTHR12526">
    <property type="entry name" value="GLYCOSYLTRANSFERASE"/>
    <property type="match status" value="1"/>
</dbReference>
<dbReference type="Pfam" id="PF00534">
    <property type="entry name" value="Glycos_transf_1"/>
    <property type="match status" value="1"/>
</dbReference>
<reference evidence="3" key="1">
    <citation type="submission" date="2019-08" db="EMBL/GenBank/DDBJ databases">
        <authorList>
            <person name="Kucharzyk K."/>
            <person name="Murdoch R.W."/>
            <person name="Higgins S."/>
            <person name="Loffler F."/>
        </authorList>
    </citation>
    <scope>NUCLEOTIDE SEQUENCE</scope>
</reference>
<dbReference type="Gene3D" id="3.40.50.2000">
    <property type="entry name" value="Glycogen Phosphorylase B"/>
    <property type="match status" value="2"/>
</dbReference>
<comment type="caution">
    <text evidence="3">The sequence shown here is derived from an EMBL/GenBank/DDBJ whole genome shotgun (WGS) entry which is preliminary data.</text>
</comment>
<feature type="domain" description="Glycosyltransferase subfamily 4-like N-terminal" evidence="2">
    <location>
        <begin position="8"/>
        <end position="152"/>
    </location>
</feature>
<dbReference type="SUPFAM" id="SSF53756">
    <property type="entry name" value="UDP-Glycosyltransferase/glycogen phosphorylase"/>
    <property type="match status" value="1"/>
</dbReference>
<protein>
    <submittedName>
        <fullName evidence="3">N, N'-diacetylbacillosaminyl-diphospho-undecaprenol alpha-1,3-N-acetylgalactosaminyltransferase</fullName>
        <ecNumber evidence="3">2.4.1.290</ecNumber>
    </submittedName>
</protein>
<accession>A0A644WQY5</accession>
<evidence type="ECO:0000259" key="2">
    <source>
        <dbReference type="Pfam" id="PF13477"/>
    </source>
</evidence>